<evidence type="ECO:0000313" key="3">
    <source>
        <dbReference type="EMBL" id="CAI3975520.1"/>
    </source>
</evidence>
<sequence>MGNAVGFGNVESLGNVAVERENFCQRMGNSLCGVCFGILLFLGSIFLLGWNEFNYVRNQAILLKVDKEVIEAGCVPSASNVGKPIWASCVVQRGYDFTTDPQVQSMGLSFSGEVRGAWFKADSTILQWTEDKSCSSQRLPEEWLADSELWNHSNFASTDLERSRWHSGNGFIHRLPLLSGQQGDGCLSIGASDRSFRPEDQFAAQQAAGAGGRRSSSVRSQDRTPLATSGPPSPSPRSSLA</sequence>
<accession>A0A9P1BMR2</accession>
<protein>
    <submittedName>
        <fullName evidence="4">Transmembrane protein 43</fullName>
    </submittedName>
</protein>
<keyword evidence="2 4" id="KW-0812">Transmembrane</keyword>
<organism evidence="3">
    <name type="scientific">Cladocopium goreaui</name>
    <dbReference type="NCBI Taxonomy" id="2562237"/>
    <lineage>
        <taxon>Eukaryota</taxon>
        <taxon>Sar</taxon>
        <taxon>Alveolata</taxon>
        <taxon>Dinophyceae</taxon>
        <taxon>Suessiales</taxon>
        <taxon>Symbiodiniaceae</taxon>
        <taxon>Cladocopium</taxon>
    </lineage>
</organism>
<dbReference type="Proteomes" id="UP001152797">
    <property type="component" value="Unassembled WGS sequence"/>
</dbReference>
<keyword evidence="2" id="KW-0472">Membrane</keyword>
<evidence type="ECO:0000313" key="4">
    <source>
        <dbReference type="EMBL" id="CAL4762832.1"/>
    </source>
</evidence>
<dbReference type="EMBL" id="CAMXCT030000209">
    <property type="protein sequence ID" value="CAL4762832.1"/>
    <property type="molecule type" value="Genomic_DNA"/>
</dbReference>
<keyword evidence="2" id="KW-1133">Transmembrane helix</keyword>
<keyword evidence="5" id="KW-1185">Reference proteome</keyword>
<feature type="region of interest" description="Disordered" evidence="1">
    <location>
        <begin position="197"/>
        <end position="241"/>
    </location>
</feature>
<dbReference type="EMBL" id="CAMXCT020000209">
    <property type="protein sequence ID" value="CAL1128895.1"/>
    <property type="molecule type" value="Genomic_DNA"/>
</dbReference>
<evidence type="ECO:0000313" key="5">
    <source>
        <dbReference type="Proteomes" id="UP001152797"/>
    </source>
</evidence>
<feature type="compositionally biased region" description="Low complexity" evidence="1">
    <location>
        <begin position="203"/>
        <end position="219"/>
    </location>
</feature>
<name>A0A9P1BMR2_9DINO</name>
<comment type="caution">
    <text evidence="3">The sequence shown here is derived from an EMBL/GenBank/DDBJ whole genome shotgun (WGS) entry which is preliminary data.</text>
</comment>
<proteinExistence type="predicted"/>
<feature type="transmembrane region" description="Helical" evidence="2">
    <location>
        <begin position="30"/>
        <end position="50"/>
    </location>
</feature>
<reference evidence="4 5" key="2">
    <citation type="submission" date="2024-05" db="EMBL/GenBank/DDBJ databases">
        <authorList>
            <person name="Chen Y."/>
            <person name="Shah S."/>
            <person name="Dougan E. K."/>
            <person name="Thang M."/>
            <person name="Chan C."/>
        </authorList>
    </citation>
    <scope>NUCLEOTIDE SEQUENCE [LARGE SCALE GENOMIC DNA]</scope>
</reference>
<dbReference type="AlphaFoldDB" id="A0A9P1BMR2"/>
<evidence type="ECO:0000256" key="2">
    <source>
        <dbReference type="SAM" id="Phobius"/>
    </source>
</evidence>
<evidence type="ECO:0000256" key="1">
    <source>
        <dbReference type="SAM" id="MobiDB-lite"/>
    </source>
</evidence>
<gene>
    <name evidence="3" type="ORF">C1SCF055_LOCUS3823</name>
</gene>
<dbReference type="EMBL" id="CAMXCT010000209">
    <property type="protein sequence ID" value="CAI3975520.1"/>
    <property type="molecule type" value="Genomic_DNA"/>
</dbReference>
<reference evidence="3" key="1">
    <citation type="submission" date="2022-10" db="EMBL/GenBank/DDBJ databases">
        <authorList>
            <person name="Chen Y."/>
            <person name="Dougan E. K."/>
            <person name="Chan C."/>
            <person name="Rhodes N."/>
            <person name="Thang M."/>
        </authorList>
    </citation>
    <scope>NUCLEOTIDE SEQUENCE</scope>
</reference>